<evidence type="ECO:0000259" key="1">
    <source>
        <dbReference type="PROSITE" id="PS51750"/>
    </source>
</evidence>
<sequence length="310" mass="35127">MANDSTNVIPFNFGKQQVRTLLIGGEPWFVASDVCDALELAGRSRNFTRMLDEDEKGAHIVSTPGGDQEMQVVNESGLYALIFKSRKEEARRFKKWITSEVLPSIRRTGRYEDQQAKMPTLIDELIGMSELSVIKGLIRDKGKAIAADKRQSFALTMHNRLHTRFNVPRTELIPAGQFEAACNFIAAYNVIEGEFIAKEPPQLQLPLNIHYSIEALAALRDGMLTIRNDKQAWLDVTLDDIRDTRDVNTPLESLLWDLEKAGFDIRGAWWELRTYRNKLREITSFVKGLGRVMEEPQRYAVDAPKGMAAA</sequence>
<comment type="caution">
    <text evidence="2">The sequence shown here is derived from an EMBL/GenBank/DDBJ whole genome shotgun (WGS) entry which is preliminary data.</text>
</comment>
<keyword evidence="3" id="KW-1185">Reference proteome</keyword>
<dbReference type="EMBL" id="AMWJ02000002">
    <property type="protein sequence ID" value="NNJ16335.1"/>
    <property type="molecule type" value="Genomic_DNA"/>
</dbReference>
<gene>
    <name evidence="2" type="ORF">CSV86_014495</name>
</gene>
<accession>A0A7K4EFA8</accession>
<reference evidence="2 3" key="1">
    <citation type="journal article" date="2013" name="Genome Announc.">
        <title>Genome Sequence of Naphthalene-Degrading Soil Bacterium Pseudomonas putida CSV86.</title>
        <authorList>
            <person name="Phale P.S."/>
            <person name="Paliwal V."/>
            <person name="Raju S.C."/>
            <person name="Modak A."/>
            <person name="Purohit H.J."/>
        </authorList>
    </citation>
    <scope>NUCLEOTIDE SEQUENCE [LARGE SCALE GENOMIC DNA]</scope>
    <source>
        <strain evidence="2 3">CSV86</strain>
    </source>
</reference>
<dbReference type="PROSITE" id="PS51750">
    <property type="entry name" value="BRO_N"/>
    <property type="match status" value="1"/>
</dbReference>
<dbReference type="SMART" id="SM01040">
    <property type="entry name" value="Bro-N"/>
    <property type="match status" value="1"/>
</dbReference>
<protein>
    <recommendedName>
        <fullName evidence="1">Bro-N domain-containing protein</fullName>
    </recommendedName>
</protein>
<dbReference type="AlphaFoldDB" id="A0A7K4EFA8"/>
<organism evidence="2 3">
    <name type="scientific">Pseudomonas bharatica CSV86</name>
    <dbReference type="NCBI Taxonomy" id="1005395"/>
    <lineage>
        <taxon>Bacteria</taxon>
        <taxon>Pseudomonadati</taxon>
        <taxon>Pseudomonadota</taxon>
        <taxon>Gammaproteobacteria</taxon>
        <taxon>Pseudomonadales</taxon>
        <taxon>Pseudomonadaceae</taxon>
        <taxon>Pseudomonas</taxon>
        <taxon>Pseudomonas bharatica</taxon>
    </lineage>
</organism>
<proteinExistence type="predicted"/>
<dbReference type="Pfam" id="PF02498">
    <property type="entry name" value="Bro-N"/>
    <property type="match status" value="1"/>
</dbReference>
<evidence type="ECO:0000313" key="3">
    <source>
        <dbReference type="Proteomes" id="UP000010448"/>
    </source>
</evidence>
<dbReference type="PANTHER" id="PTHR36180:SF2">
    <property type="entry name" value="BRO FAMILY PROTEIN"/>
    <property type="match status" value="1"/>
</dbReference>
<dbReference type="OrthoDB" id="1042522at2"/>
<feature type="domain" description="Bro-N" evidence="1">
    <location>
        <begin position="6"/>
        <end position="109"/>
    </location>
</feature>
<name>A0A7K4EFA8_9PSED</name>
<dbReference type="InterPro" id="IPR003497">
    <property type="entry name" value="BRO_N_domain"/>
</dbReference>
<dbReference type="PANTHER" id="PTHR36180">
    <property type="entry name" value="DNA-BINDING PROTEIN-RELATED-RELATED"/>
    <property type="match status" value="1"/>
</dbReference>
<evidence type="ECO:0000313" key="2">
    <source>
        <dbReference type="EMBL" id="NNJ16335.1"/>
    </source>
</evidence>
<dbReference type="Proteomes" id="UP000010448">
    <property type="component" value="Unassembled WGS sequence"/>
</dbReference>